<reference evidence="3" key="1">
    <citation type="submission" date="2022-12" db="EMBL/GenBank/DDBJ databases">
        <authorList>
            <person name="Petersen C."/>
        </authorList>
    </citation>
    <scope>NUCLEOTIDE SEQUENCE</scope>
    <source>
        <strain evidence="3">IBT 17660</strain>
    </source>
</reference>
<feature type="coiled-coil region" evidence="1">
    <location>
        <begin position="99"/>
        <end position="133"/>
    </location>
</feature>
<feature type="compositionally biased region" description="Low complexity" evidence="2">
    <location>
        <begin position="1031"/>
        <end position="1054"/>
    </location>
</feature>
<sequence>MLTLLTPIPPSDWGGRLFPSVPPPTKAQDPRLAGTVRQSAGPQSSNTQQSHQNLFIQRPPPDPAPQVPPPLTPNSALGPTSTGNHHAPSHQGPLSISDLVSSLVKLNKCEEEKERIQKEIGSITKNLQRAKQSQQFPSVIALFQQQLDTAKDELANHVKSIAQYRSLSNKAQDSFNSTLSQFKPQPQLEKMPERVDNLESTIKGMGQGPGPTGSGDNPMKGDTEIGGVKRDMRSRDKDIAELRGKLDKVEHALEHPNGLKEALEYVGRIANSVNVQSKRSGRFMNQISSLEDEVKAAGKNLDDRFAAIKKLVDTVEKELEDSNQRLDTNISDLGSKLKSTNELVESKLSSIESDIRTLDTQRHNLSNSTSTQISQVETDFEAQRRQATEKITAQEDLLASLKTQRQSLDNGGRLSSEATQTPHSAVLTRVVSLENRVQKHADLLNNITNIHKEVDVIRVKELTDLRQAQDSSQKSLQATQDDTLRKVEDLATKSEKMTNSQTTLSADFNHLRESLPGSLERLRNHLQSELDGFKTRLPPVSDLAQAVTKCESKIESISRGIRSLENRWNNITTGDLVNSMARAMQEMYPSVDQLSQQLTAYRSETEARISALKSGTDAFKADTEMLKTYTNQLKADTQKAQADAQKAQASAEMPRAPQVSPEQLQTLTQLPTLLQQVKDFSDKLGPIERAIEVHSDKLQKNLEVRIDLQNKVEAQDDAIGGISSNAEDQNAVLKTIKESTDQIGPLINRVDEHISQLKAAQRTIDELTGTAAEGNPTASGTLDAIRIRLKTLEDWSKTEGNDRADLRTQLRILKEDRDLDALRAKLKVLEDRKEAEDKNFTELQEQVDALEKREPPVSLEKFTEQGVEVKMYIKRLRKAEDTFKALGKGLGKGESIVEILAKWAKEEDEEKKEKEGIDGQETPQPQSNGRAAFTPRPTATPKTVPTGPTLGAYQAVELNVKGHAGNPTPSVSQSNHTAMQVQQPSQTPSGPSSSHPSPYGGKSAEPRQVQHLKGKRRVSSVTDSEDERSTAESSSVGESSPAPSSGPSSFTPGSSRKDKKKAKKRAEWAEENSHASNRPGKKRKRSKLENE</sequence>
<name>A0A9W9WDW5_9EURO</name>
<keyword evidence="4" id="KW-1185">Reference proteome</keyword>
<dbReference type="OrthoDB" id="3438382at2759"/>
<feature type="compositionally biased region" description="Basic residues" evidence="2">
    <location>
        <begin position="1079"/>
        <end position="1091"/>
    </location>
</feature>
<evidence type="ECO:0000313" key="3">
    <source>
        <dbReference type="EMBL" id="KAJ5456272.1"/>
    </source>
</evidence>
<dbReference type="EMBL" id="JAPWDO010000009">
    <property type="protein sequence ID" value="KAJ5456272.1"/>
    <property type="molecule type" value="Genomic_DNA"/>
</dbReference>
<feature type="region of interest" description="Disordered" evidence="2">
    <location>
        <begin position="200"/>
        <end position="235"/>
    </location>
</feature>
<dbReference type="Gene3D" id="1.10.287.1490">
    <property type="match status" value="1"/>
</dbReference>
<feature type="coiled-coil region" evidence="1">
    <location>
        <begin position="812"/>
        <end position="853"/>
    </location>
</feature>
<feature type="compositionally biased region" description="Polar residues" evidence="2">
    <location>
        <begin position="967"/>
        <end position="981"/>
    </location>
</feature>
<evidence type="ECO:0000313" key="4">
    <source>
        <dbReference type="Proteomes" id="UP001147760"/>
    </source>
</evidence>
<reference evidence="3" key="2">
    <citation type="journal article" date="2023" name="IMA Fungus">
        <title>Comparative genomic study of the Penicillium genus elucidates a diverse pangenome and 15 lateral gene transfer events.</title>
        <authorList>
            <person name="Petersen C."/>
            <person name="Sorensen T."/>
            <person name="Nielsen M.R."/>
            <person name="Sondergaard T.E."/>
            <person name="Sorensen J.L."/>
            <person name="Fitzpatrick D.A."/>
            <person name="Frisvad J.C."/>
            <person name="Nielsen K.L."/>
        </authorList>
    </citation>
    <scope>NUCLEOTIDE SEQUENCE</scope>
    <source>
        <strain evidence="3">IBT 17660</strain>
    </source>
</reference>
<feature type="compositionally biased region" description="Pro residues" evidence="2">
    <location>
        <begin position="58"/>
        <end position="72"/>
    </location>
</feature>
<organism evidence="3 4">
    <name type="scientific">Penicillium desertorum</name>
    <dbReference type="NCBI Taxonomy" id="1303715"/>
    <lineage>
        <taxon>Eukaryota</taxon>
        <taxon>Fungi</taxon>
        <taxon>Dikarya</taxon>
        <taxon>Ascomycota</taxon>
        <taxon>Pezizomycotina</taxon>
        <taxon>Eurotiomycetes</taxon>
        <taxon>Eurotiomycetidae</taxon>
        <taxon>Eurotiales</taxon>
        <taxon>Aspergillaceae</taxon>
        <taxon>Penicillium</taxon>
    </lineage>
</organism>
<gene>
    <name evidence="3" type="ORF">N7530_011546</name>
</gene>
<evidence type="ECO:0000256" key="2">
    <source>
        <dbReference type="SAM" id="MobiDB-lite"/>
    </source>
</evidence>
<dbReference type="PANTHER" id="PTHR18937">
    <property type="entry name" value="STRUCTURAL MAINTENANCE OF CHROMOSOMES SMC FAMILY MEMBER"/>
    <property type="match status" value="1"/>
</dbReference>
<feature type="region of interest" description="Disordered" evidence="2">
    <location>
        <begin position="907"/>
        <end position="1091"/>
    </location>
</feature>
<dbReference type="SUPFAM" id="SSF58113">
    <property type="entry name" value="Apolipoprotein A-I"/>
    <property type="match status" value="1"/>
</dbReference>
<keyword evidence="1" id="KW-0175">Coiled coil</keyword>
<proteinExistence type="predicted"/>
<feature type="region of interest" description="Disordered" evidence="2">
    <location>
        <begin position="1"/>
        <end position="95"/>
    </location>
</feature>
<comment type="caution">
    <text evidence="3">The sequence shown here is derived from an EMBL/GenBank/DDBJ whole genome shotgun (WGS) entry which is preliminary data.</text>
</comment>
<dbReference type="Proteomes" id="UP001147760">
    <property type="component" value="Unassembled WGS sequence"/>
</dbReference>
<evidence type="ECO:0000256" key="1">
    <source>
        <dbReference type="SAM" id="Coils"/>
    </source>
</evidence>
<accession>A0A9W9WDW5</accession>
<protein>
    <submittedName>
        <fullName evidence="3">Uncharacterized protein</fullName>
    </submittedName>
</protein>
<dbReference type="AlphaFoldDB" id="A0A9W9WDW5"/>
<feature type="compositionally biased region" description="Polar residues" evidence="2">
    <location>
        <begin position="36"/>
        <end position="55"/>
    </location>
</feature>
<feature type="compositionally biased region" description="Polar residues" evidence="2">
    <location>
        <begin position="74"/>
        <end position="84"/>
    </location>
</feature>
<feature type="compositionally biased region" description="Basic and acidic residues" evidence="2">
    <location>
        <begin position="219"/>
        <end position="235"/>
    </location>
</feature>
<feature type="compositionally biased region" description="Low complexity" evidence="2">
    <location>
        <begin position="982"/>
        <end position="1003"/>
    </location>
</feature>